<evidence type="ECO:0000313" key="1">
    <source>
        <dbReference type="EnsemblMetazoa" id="BGLB033212-PB"/>
    </source>
</evidence>
<organism evidence="1 2">
    <name type="scientific">Biomphalaria glabrata</name>
    <name type="common">Bloodfluke planorb</name>
    <name type="synonym">Freshwater snail</name>
    <dbReference type="NCBI Taxonomy" id="6526"/>
    <lineage>
        <taxon>Eukaryota</taxon>
        <taxon>Metazoa</taxon>
        <taxon>Spiralia</taxon>
        <taxon>Lophotrochozoa</taxon>
        <taxon>Mollusca</taxon>
        <taxon>Gastropoda</taxon>
        <taxon>Heterobranchia</taxon>
        <taxon>Euthyneura</taxon>
        <taxon>Panpulmonata</taxon>
        <taxon>Hygrophila</taxon>
        <taxon>Lymnaeoidea</taxon>
        <taxon>Planorbidae</taxon>
        <taxon>Biomphalaria</taxon>
    </lineage>
</organism>
<dbReference type="EnsemblMetazoa" id="BGLB033212-RB">
    <property type="protein sequence ID" value="BGLB033212-PB"/>
    <property type="gene ID" value="BGLB033212"/>
</dbReference>
<accession>A0A2C9LNI6</accession>
<dbReference type="KEGG" id="bgt:106053001"/>
<dbReference type="VEuPathDB" id="VectorBase:BGLB033212"/>
<protein>
    <submittedName>
        <fullName evidence="1">Uncharacterized protein</fullName>
    </submittedName>
</protein>
<evidence type="ECO:0000313" key="2">
    <source>
        <dbReference type="Proteomes" id="UP000076420"/>
    </source>
</evidence>
<reference evidence="1" key="1">
    <citation type="submission" date="2020-05" db="UniProtKB">
        <authorList>
            <consortium name="EnsemblMetazoa"/>
        </authorList>
    </citation>
    <scope>IDENTIFICATION</scope>
    <source>
        <strain evidence="1">BB02</strain>
    </source>
</reference>
<name>A0A2C9LNI6_BIOGL</name>
<dbReference type="Proteomes" id="UP000076420">
    <property type="component" value="Unassembled WGS sequence"/>
</dbReference>
<gene>
    <name evidence="1" type="primary">106053001</name>
</gene>
<sequence length="106" mass="11956">MPLKTYSTSQNSWLPVTRNMPYTSASVPYRSHNMTGIYLGLESNSRPPRSKSAIPPLARGRGIAQRVRTPAEDRRYKLVEHLRIKEVKTGFTGGIKKCRTSLLPDI</sequence>
<dbReference type="VEuPathDB" id="VectorBase:BGLAX_036227"/>
<dbReference type="EnsemblMetazoa" id="BGLB033212-RA">
    <property type="protein sequence ID" value="BGLB033212-PA"/>
    <property type="gene ID" value="BGLB033212"/>
</dbReference>
<proteinExistence type="predicted"/>
<dbReference type="AlphaFoldDB" id="A0A2C9LNI6"/>